<keyword evidence="3 6" id="KW-0812">Transmembrane</keyword>
<dbReference type="Pfam" id="PF00114">
    <property type="entry name" value="Pilin"/>
    <property type="match status" value="1"/>
</dbReference>
<evidence type="ECO:0000313" key="9">
    <source>
        <dbReference type="Proteomes" id="UP001169760"/>
    </source>
</evidence>
<name>A0AAW7X0X6_9GAMM</name>
<evidence type="ECO:0000256" key="6">
    <source>
        <dbReference type="SAM" id="Phobius"/>
    </source>
</evidence>
<dbReference type="InterPro" id="IPR001082">
    <property type="entry name" value="Pilin"/>
</dbReference>
<dbReference type="Proteomes" id="UP001169760">
    <property type="component" value="Unassembled WGS sequence"/>
</dbReference>
<keyword evidence="4 6" id="KW-1133">Transmembrane helix</keyword>
<dbReference type="Gene3D" id="3.30.700.10">
    <property type="entry name" value="Glycoprotein, Type 4 Pilin"/>
    <property type="match status" value="1"/>
</dbReference>
<keyword evidence="5 6" id="KW-0472">Membrane</keyword>
<feature type="domain" description="TM2" evidence="7">
    <location>
        <begin position="151"/>
        <end position="197"/>
    </location>
</feature>
<dbReference type="RefSeq" id="WP_303490342.1">
    <property type="nucleotide sequence ID" value="NZ_JAUOPB010000001.1"/>
</dbReference>
<feature type="transmembrane region" description="Helical" evidence="6">
    <location>
        <begin position="180"/>
        <end position="204"/>
    </location>
</feature>
<sequence length="524" mass="57637">MALYDVYIINVLDSEEQVVKAAALLAEKFRLTPEQTQNLLNKKRAIIKRAVDEATAKKLEAAIVDCGLQAELVDDSSVVELELVDNLAEANGESKHTSNDSAGKHDTAGNIYQAPAAPVGKQVFCRQCGSQMSVEQRVCTNCGASIVVGGGRSKVVAGFLAFFLGGFGIHRFYLGQWWGIFYIPFYFLFFLSSLVSLVEAIYFWACSKERWDEKYGDKPANSGLIIALIAVVPIIAVVGILAAVAVPAYQDYTYRAKVAAGLNEAHAWKMAVEEFAISTNFIPNSTLDAGIKLKVNNPHLDSIEVVDEGEIVLTFIPFTSNNERHTITLIPTFTKSNGKYTSATWDCKGGTLPNNYRPVACRNTNLPAFESARTDHDTKVVKSPYTGLQLTIPAKWKEGAADNDEASINYGDIYSEAYLLVFEEVDNANVFADLDAFHQQVQNMYLEDLPNAVLTGSGPLTTLNQEQGRFSRLKANVDGYDIVYIVVAFNRGDTYFQLVLWTLESRAGKNEKVLKQIAKSAVLP</sequence>
<protein>
    <submittedName>
        <fullName evidence="8">NINE protein</fullName>
    </submittedName>
</protein>
<accession>A0AAW7X0X6</accession>
<dbReference type="EMBL" id="JAUOPB010000001">
    <property type="protein sequence ID" value="MDO6421120.1"/>
    <property type="molecule type" value="Genomic_DNA"/>
</dbReference>
<dbReference type="Pfam" id="PF05154">
    <property type="entry name" value="TM2"/>
    <property type="match status" value="1"/>
</dbReference>
<organism evidence="8 9">
    <name type="scientific">Saccharophagus degradans</name>
    <dbReference type="NCBI Taxonomy" id="86304"/>
    <lineage>
        <taxon>Bacteria</taxon>
        <taxon>Pseudomonadati</taxon>
        <taxon>Pseudomonadota</taxon>
        <taxon>Gammaproteobacteria</taxon>
        <taxon>Cellvibrionales</taxon>
        <taxon>Cellvibrionaceae</taxon>
        <taxon>Saccharophagus</taxon>
    </lineage>
</organism>
<evidence type="ECO:0000256" key="4">
    <source>
        <dbReference type="ARBA" id="ARBA00022989"/>
    </source>
</evidence>
<comment type="similarity">
    <text evidence="2">Belongs to the N-Me-Phe pilin family.</text>
</comment>
<feature type="transmembrane region" description="Helical" evidence="6">
    <location>
        <begin position="224"/>
        <end position="249"/>
    </location>
</feature>
<evidence type="ECO:0000256" key="3">
    <source>
        <dbReference type="ARBA" id="ARBA00022692"/>
    </source>
</evidence>
<evidence type="ECO:0000313" key="8">
    <source>
        <dbReference type="EMBL" id="MDO6421120.1"/>
    </source>
</evidence>
<dbReference type="GO" id="GO:0009289">
    <property type="term" value="C:pilus"/>
    <property type="evidence" value="ECO:0007669"/>
    <property type="project" value="InterPro"/>
</dbReference>
<feature type="transmembrane region" description="Helical" evidence="6">
    <location>
        <begin position="155"/>
        <end position="174"/>
    </location>
</feature>
<evidence type="ECO:0000256" key="1">
    <source>
        <dbReference type="ARBA" id="ARBA00004141"/>
    </source>
</evidence>
<gene>
    <name evidence="8" type="ORF">Q4521_01395</name>
</gene>
<comment type="subcellular location">
    <subcellularLocation>
        <location evidence="1">Membrane</location>
        <topology evidence="1">Multi-pass membrane protein</topology>
    </subcellularLocation>
</comment>
<dbReference type="GO" id="GO:0016020">
    <property type="term" value="C:membrane"/>
    <property type="evidence" value="ECO:0007669"/>
    <property type="project" value="UniProtKB-SubCell"/>
</dbReference>
<dbReference type="AlphaFoldDB" id="A0AAW7X0X6"/>
<comment type="caution">
    <text evidence="8">The sequence shown here is derived from an EMBL/GenBank/DDBJ whole genome shotgun (WGS) entry which is preliminary data.</text>
</comment>
<reference evidence="8" key="1">
    <citation type="submission" date="2023-07" db="EMBL/GenBank/DDBJ databases">
        <title>Genome content predicts the carbon catabolic preferences of heterotrophic bacteria.</title>
        <authorList>
            <person name="Gralka M."/>
        </authorList>
    </citation>
    <scope>NUCLEOTIDE SEQUENCE</scope>
    <source>
        <strain evidence="8">I3M17_2</strain>
    </source>
</reference>
<evidence type="ECO:0000256" key="2">
    <source>
        <dbReference type="ARBA" id="ARBA00005233"/>
    </source>
</evidence>
<dbReference type="InterPro" id="IPR045584">
    <property type="entry name" value="Pilin-like"/>
</dbReference>
<dbReference type="InterPro" id="IPR007829">
    <property type="entry name" value="TM2"/>
</dbReference>
<dbReference type="SUPFAM" id="SSF54523">
    <property type="entry name" value="Pili subunits"/>
    <property type="match status" value="1"/>
</dbReference>
<evidence type="ECO:0000259" key="7">
    <source>
        <dbReference type="Pfam" id="PF05154"/>
    </source>
</evidence>
<dbReference type="GO" id="GO:0007155">
    <property type="term" value="P:cell adhesion"/>
    <property type="evidence" value="ECO:0007669"/>
    <property type="project" value="InterPro"/>
</dbReference>
<proteinExistence type="inferred from homology"/>
<evidence type="ECO:0000256" key="5">
    <source>
        <dbReference type="ARBA" id="ARBA00023136"/>
    </source>
</evidence>